<dbReference type="KEGG" id="smam:Mal15_69200"/>
<dbReference type="PANTHER" id="PTHR43133:SF8">
    <property type="entry name" value="RNA POLYMERASE SIGMA FACTOR HI_1459-RELATED"/>
    <property type="match status" value="1"/>
</dbReference>
<dbReference type="Pfam" id="PF07638">
    <property type="entry name" value="Sigma70_ECF"/>
    <property type="match status" value="1"/>
</dbReference>
<dbReference type="SUPFAM" id="SSF88659">
    <property type="entry name" value="Sigma3 and sigma4 domains of RNA polymerase sigma factors"/>
    <property type="match status" value="1"/>
</dbReference>
<evidence type="ECO:0000259" key="6">
    <source>
        <dbReference type="Pfam" id="PF07638"/>
    </source>
</evidence>
<keyword evidence="4" id="KW-0238">DNA-binding</keyword>
<dbReference type="GO" id="GO:0016987">
    <property type="term" value="F:sigma factor activity"/>
    <property type="evidence" value="ECO:0007669"/>
    <property type="project" value="UniProtKB-KW"/>
</dbReference>
<dbReference type="GO" id="GO:0006352">
    <property type="term" value="P:DNA-templated transcription initiation"/>
    <property type="evidence" value="ECO:0007669"/>
    <property type="project" value="InterPro"/>
</dbReference>
<proteinExistence type="inferred from homology"/>
<comment type="similarity">
    <text evidence="1">Belongs to the sigma-70 factor family. ECF subfamily.</text>
</comment>
<dbReference type="InterPro" id="IPR013325">
    <property type="entry name" value="RNA_pol_sigma_r2"/>
</dbReference>
<dbReference type="SUPFAM" id="SSF88946">
    <property type="entry name" value="Sigma2 domain of RNA polymerase sigma factors"/>
    <property type="match status" value="1"/>
</dbReference>
<dbReference type="Gene3D" id="1.10.10.10">
    <property type="entry name" value="Winged helix-like DNA-binding domain superfamily/Winged helix DNA-binding domain"/>
    <property type="match status" value="1"/>
</dbReference>
<dbReference type="InterPro" id="IPR039425">
    <property type="entry name" value="RNA_pol_sigma-70-like"/>
</dbReference>
<accession>A0A5B9MN48</accession>
<protein>
    <submittedName>
        <fullName evidence="7">RNA polymerase sigma factor</fullName>
    </submittedName>
</protein>
<dbReference type="GO" id="GO:0003677">
    <property type="term" value="F:DNA binding"/>
    <property type="evidence" value="ECO:0007669"/>
    <property type="project" value="UniProtKB-KW"/>
</dbReference>
<dbReference type="Gene3D" id="1.10.1740.10">
    <property type="match status" value="1"/>
</dbReference>
<evidence type="ECO:0000256" key="2">
    <source>
        <dbReference type="ARBA" id="ARBA00023015"/>
    </source>
</evidence>
<evidence type="ECO:0000313" key="8">
    <source>
        <dbReference type="Proteomes" id="UP000321353"/>
    </source>
</evidence>
<dbReference type="NCBIfam" id="TIGR02937">
    <property type="entry name" value="sigma70-ECF"/>
    <property type="match status" value="1"/>
</dbReference>
<organism evidence="7 8">
    <name type="scientific">Stieleria maiorica</name>
    <dbReference type="NCBI Taxonomy" id="2795974"/>
    <lineage>
        <taxon>Bacteria</taxon>
        <taxon>Pseudomonadati</taxon>
        <taxon>Planctomycetota</taxon>
        <taxon>Planctomycetia</taxon>
        <taxon>Pirellulales</taxon>
        <taxon>Pirellulaceae</taxon>
        <taxon>Stieleria</taxon>
    </lineage>
</organism>
<keyword evidence="8" id="KW-1185">Reference proteome</keyword>
<evidence type="ECO:0000256" key="3">
    <source>
        <dbReference type="ARBA" id="ARBA00023082"/>
    </source>
</evidence>
<keyword evidence="3" id="KW-0731">Sigma factor</keyword>
<keyword evidence="2" id="KW-0805">Transcription regulation</keyword>
<evidence type="ECO:0000256" key="4">
    <source>
        <dbReference type="ARBA" id="ARBA00023125"/>
    </source>
</evidence>
<gene>
    <name evidence="7" type="ORF">Mal15_69200</name>
</gene>
<dbReference type="InterPro" id="IPR013324">
    <property type="entry name" value="RNA_pol_sigma_r3/r4-like"/>
</dbReference>
<reference evidence="7 8" key="1">
    <citation type="submission" date="2019-02" db="EMBL/GenBank/DDBJ databases">
        <title>Planctomycetal bacteria perform biofilm scaping via a novel small molecule.</title>
        <authorList>
            <person name="Jeske O."/>
            <person name="Boedeker C."/>
            <person name="Wiegand S."/>
            <person name="Breitling P."/>
            <person name="Kallscheuer N."/>
            <person name="Jogler M."/>
            <person name="Rohde M."/>
            <person name="Petersen J."/>
            <person name="Medema M.H."/>
            <person name="Surup F."/>
            <person name="Jogler C."/>
        </authorList>
    </citation>
    <scope>NUCLEOTIDE SEQUENCE [LARGE SCALE GENOMIC DNA]</scope>
    <source>
        <strain evidence="7 8">Mal15</strain>
    </source>
</reference>
<sequence>MIRDGDEEAAEALYDRYARRVFGLVRSKLGSRLGAMTEPEDIVQSVFKSMFRGMQSGNYDAPPGTTLWNLLAVIAVRKLSNKASHYAAQRRDASRNVPLDAELDGVDDGMDLASAEFFQVCMQEALDLLRPLHRKILSLRIQGHSIDEIRDLTGRSRRTIERSLQKSRELLAESLLDEG</sequence>
<evidence type="ECO:0000256" key="1">
    <source>
        <dbReference type="ARBA" id="ARBA00010641"/>
    </source>
</evidence>
<dbReference type="AlphaFoldDB" id="A0A5B9MN48"/>
<evidence type="ECO:0000256" key="5">
    <source>
        <dbReference type="ARBA" id="ARBA00023163"/>
    </source>
</evidence>
<name>A0A5B9MN48_9BACT</name>
<feature type="domain" description="RNA polymerase sigma-70 ECF-like HTH" evidence="6">
    <location>
        <begin position="2"/>
        <end position="174"/>
    </location>
</feature>
<dbReference type="InterPro" id="IPR053812">
    <property type="entry name" value="HTH_Sigma70_ECF-like"/>
</dbReference>
<dbReference type="Proteomes" id="UP000321353">
    <property type="component" value="Chromosome"/>
</dbReference>
<dbReference type="EMBL" id="CP036264">
    <property type="protein sequence ID" value="QEG02799.1"/>
    <property type="molecule type" value="Genomic_DNA"/>
</dbReference>
<dbReference type="PANTHER" id="PTHR43133">
    <property type="entry name" value="RNA POLYMERASE ECF-TYPE SIGMA FACTO"/>
    <property type="match status" value="1"/>
</dbReference>
<dbReference type="InterPro" id="IPR036388">
    <property type="entry name" value="WH-like_DNA-bd_sf"/>
</dbReference>
<evidence type="ECO:0000313" key="7">
    <source>
        <dbReference type="EMBL" id="QEG02799.1"/>
    </source>
</evidence>
<keyword evidence="5" id="KW-0804">Transcription</keyword>
<dbReference type="InterPro" id="IPR014284">
    <property type="entry name" value="RNA_pol_sigma-70_dom"/>
</dbReference>